<feature type="domain" description="Response regulatory" evidence="3">
    <location>
        <begin position="8"/>
        <end position="122"/>
    </location>
</feature>
<evidence type="ECO:0000313" key="5">
    <source>
        <dbReference type="Proteomes" id="UP001324634"/>
    </source>
</evidence>
<dbReference type="AlphaFoldDB" id="A0AAX4HNQ7"/>
<dbReference type="Pfam" id="PF00072">
    <property type="entry name" value="Response_reg"/>
    <property type="match status" value="1"/>
</dbReference>
<sequence length="128" mass="14591">MEIKQRAVILIVDDQPELLSVMGMYFEHYGYRHFKAASALAALEILEKEKIDLVICDLVMPRIGGLELLKRIRESQSDAPYFIFCSGFCDVPFAQPYPEGVLGFIQKPFTMMDLMDKVAAQLKQLEIT</sequence>
<name>A0AAX4HNQ7_9BACT</name>
<evidence type="ECO:0000259" key="3">
    <source>
        <dbReference type="PROSITE" id="PS50110"/>
    </source>
</evidence>
<dbReference type="KEGG" id="psti:SOO65_19080"/>
<dbReference type="GO" id="GO:0000160">
    <property type="term" value="P:phosphorelay signal transduction system"/>
    <property type="evidence" value="ECO:0007669"/>
    <property type="project" value="InterPro"/>
</dbReference>
<gene>
    <name evidence="4" type="ORF">SOO65_19080</name>
</gene>
<dbReference type="PANTHER" id="PTHR44591">
    <property type="entry name" value="STRESS RESPONSE REGULATOR PROTEIN 1"/>
    <property type="match status" value="1"/>
</dbReference>
<evidence type="ECO:0000256" key="2">
    <source>
        <dbReference type="PROSITE-ProRule" id="PRU00169"/>
    </source>
</evidence>
<dbReference type="InterPro" id="IPR011006">
    <property type="entry name" value="CheY-like_superfamily"/>
</dbReference>
<reference evidence="4 5" key="1">
    <citation type="submission" date="2023-11" db="EMBL/GenBank/DDBJ databases">
        <title>Peredibacter starrii A3.12.</title>
        <authorList>
            <person name="Mitchell R.J."/>
        </authorList>
    </citation>
    <scope>NUCLEOTIDE SEQUENCE [LARGE SCALE GENOMIC DNA]</scope>
    <source>
        <strain evidence="4 5">A3.12</strain>
    </source>
</reference>
<dbReference type="CDD" id="cd00156">
    <property type="entry name" value="REC"/>
    <property type="match status" value="1"/>
</dbReference>
<dbReference type="EMBL" id="CP139487">
    <property type="protein sequence ID" value="WPU64801.1"/>
    <property type="molecule type" value="Genomic_DNA"/>
</dbReference>
<dbReference type="PANTHER" id="PTHR44591:SF3">
    <property type="entry name" value="RESPONSE REGULATORY DOMAIN-CONTAINING PROTEIN"/>
    <property type="match status" value="1"/>
</dbReference>
<keyword evidence="5" id="KW-1185">Reference proteome</keyword>
<feature type="modified residue" description="4-aspartylphosphate" evidence="2">
    <location>
        <position position="57"/>
    </location>
</feature>
<dbReference type="InterPro" id="IPR050595">
    <property type="entry name" value="Bact_response_regulator"/>
</dbReference>
<dbReference type="SMART" id="SM00448">
    <property type="entry name" value="REC"/>
    <property type="match status" value="1"/>
</dbReference>
<dbReference type="InterPro" id="IPR001789">
    <property type="entry name" value="Sig_transdc_resp-reg_receiver"/>
</dbReference>
<protein>
    <submittedName>
        <fullName evidence="4">Response regulator</fullName>
    </submittedName>
</protein>
<keyword evidence="1 2" id="KW-0597">Phosphoprotein</keyword>
<dbReference type="Gene3D" id="3.40.50.2300">
    <property type="match status" value="1"/>
</dbReference>
<accession>A0AAX4HNQ7</accession>
<dbReference type="Proteomes" id="UP001324634">
    <property type="component" value="Chromosome"/>
</dbReference>
<evidence type="ECO:0000313" key="4">
    <source>
        <dbReference type="EMBL" id="WPU64801.1"/>
    </source>
</evidence>
<proteinExistence type="predicted"/>
<dbReference type="SUPFAM" id="SSF52172">
    <property type="entry name" value="CheY-like"/>
    <property type="match status" value="1"/>
</dbReference>
<dbReference type="PROSITE" id="PS50110">
    <property type="entry name" value="RESPONSE_REGULATORY"/>
    <property type="match status" value="1"/>
</dbReference>
<organism evidence="4 5">
    <name type="scientific">Peredibacter starrii</name>
    <dbReference type="NCBI Taxonomy" id="28202"/>
    <lineage>
        <taxon>Bacteria</taxon>
        <taxon>Pseudomonadati</taxon>
        <taxon>Bdellovibrionota</taxon>
        <taxon>Bacteriovoracia</taxon>
        <taxon>Bacteriovoracales</taxon>
        <taxon>Bacteriovoracaceae</taxon>
        <taxon>Peredibacter</taxon>
    </lineage>
</organism>
<dbReference type="RefSeq" id="WP_321394303.1">
    <property type="nucleotide sequence ID" value="NZ_CP139487.1"/>
</dbReference>
<evidence type="ECO:0000256" key="1">
    <source>
        <dbReference type="ARBA" id="ARBA00022553"/>
    </source>
</evidence>